<feature type="domain" description="RDD" evidence="6">
    <location>
        <begin position="13"/>
        <end position="108"/>
    </location>
</feature>
<feature type="transmembrane region" description="Helical" evidence="5">
    <location>
        <begin position="12"/>
        <end position="37"/>
    </location>
</feature>
<reference evidence="7 8" key="1">
    <citation type="submission" date="2018-06" db="EMBL/GenBank/DDBJ databases">
        <title>Genomic Encyclopedia of Type Strains, Phase IV (KMG-IV): sequencing the most valuable type-strain genomes for metagenomic binning, comparative biology and taxonomic classification.</title>
        <authorList>
            <person name="Goeker M."/>
        </authorList>
    </citation>
    <scope>NUCLEOTIDE SEQUENCE [LARGE SCALE GENOMIC DNA]</scope>
    <source>
        <strain evidence="7 8">DSM 44599</strain>
    </source>
</reference>
<protein>
    <submittedName>
        <fullName evidence="7">RDD family protein</fullName>
    </submittedName>
</protein>
<comment type="caution">
    <text evidence="7">The sequence shown here is derived from an EMBL/GenBank/DDBJ whole genome shotgun (WGS) entry which is preliminary data.</text>
</comment>
<keyword evidence="8" id="KW-1185">Reference proteome</keyword>
<dbReference type="AlphaFoldDB" id="A0A366D142"/>
<organism evidence="7 8">
    <name type="scientific">Nocardia puris</name>
    <dbReference type="NCBI Taxonomy" id="208602"/>
    <lineage>
        <taxon>Bacteria</taxon>
        <taxon>Bacillati</taxon>
        <taxon>Actinomycetota</taxon>
        <taxon>Actinomycetes</taxon>
        <taxon>Mycobacteriales</taxon>
        <taxon>Nocardiaceae</taxon>
        <taxon>Nocardia</taxon>
    </lineage>
</organism>
<evidence type="ECO:0000256" key="2">
    <source>
        <dbReference type="ARBA" id="ARBA00022692"/>
    </source>
</evidence>
<evidence type="ECO:0000313" key="7">
    <source>
        <dbReference type="EMBL" id="RBO82978.1"/>
    </source>
</evidence>
<dbReference type="EMBL" id="QNRE01000021">
    <property type="protein sequence ID" value="RBO82978.1"/>
    <property type="molecule type" value="Genomic_DNA"/>
</dbReference>
<dbReference type="STRING" id="1210090.GCA_001613185_04772"/>
<gene>
    <name evidence="7" type="ORF">DFR74_12168</name>
</gene>
<evidence type="ECO:0000256" key="1">
    <source>
        <dbReference type="ARBA" id="ARBA00004141"/>
    </source>
</evidence>
<dbReference type="GO" id="GO:0016020">
    <property type="term" value="C:membrane"/>
    <property type="evidence" value="ECO:0007669"/>
    <property type="project" value="UniProtKB-SubCell"/>
</dbReference>
<keyword evidence="3 5" id="KW-1133">Transmembrane helix</keyword>
<keyword evidence="2 5" id="KW-0812">Transmembrane</keyword>
<evidence type="ECO:0000256" key="3">
    <source>
        <dbReference type="ARBA" id="ARBA00022989"/>
    </source>
</evidence>
<dbReference type="Pfam" id="PF06271">
    <property type="entry name" value="RDD"/>
    <property type="match status" value="1"/>
</dbReference>
<evidence type="ECO:0000256" key="5">
    <source>
        <dbReference type="SAM" id="Phobius"/>
    </source>
</evidence>
<comment type="subcellular location">
    <subcellularLocation>
        <location evidence="1">Membrane</location>
        <topology evidence="1">Multi-pass membrane protein</topology>
    </subcellularLocation>
</comment>
<dbReference type="Proteomes" id="UP000252586">
    <property type="component" value="Unassembled WGS sequence"/>
</dbReference>
<dbReference type="InterPro" id="IPR010432">
    <property type="entry name" value="RDD"/>
</dbReference>
<evidence type="ECO:0000256" key="4">
    <source>
        <dbReference type="ARBA" id="ARBA00023136"/>
    </source>
</evidence>
<feature type="transmembrane region" description="Helical" evidence="5">
    <location>
        <begin position="43"/>
        <end position="67"/>
    </location>
</feature>
<sequence>MWVAPEAPEGRLVLAATVDGLLALGGGIALAVVALGMDLGDLILIPTFLGLMLVLSFVNHVFGTVLFRGGLADHLFGLRVIRAKDGGRPGFWRSVYRWITGYVLVVFMSLLGEGGTIGEACGLRTVLRRHLVNHTY</sequence>
<keyword evidence="4 5" id="KW-0472">Membrane</keyword>
<proteinExistence type="predicted"/>
<evidence type="ECO:0000259" key="6">
    <source>
        <dbReference type="Pfam" id="PF06271"/>
    </source>
</evidence>
<accession>A0A366D142</accession>
<evidence type="ECO:0000313" key="8">
    <source>
        <dbReference type="Proteomes" id="UP000252586"/>
    </source>
</evidence>
<name>A0A366D142_9NOCA</name>